<accession>A0A076MSJ5</accession>
<sequence length="68" mass="7414">MSVQGKKVVRIGAGQVRRRNNSCVSPKALYARPMALRQLYTDAGSLIRRGQQEAREAAAAAAQTENSR</sequence>
<dbReference type="HOGENOM" id="CLU_2784770_0_0_11"/>
<dbReference type="KEGG" id="amq:AMETH_0680"/>
<organism evidence="1 2">
    <name type="scientific">Amycolatopsis methanolica 239</name>
    <dbReference type="NCBI Taxonomy" id="1068978"/>
    <lineage>
        <taxon>Bacteria</taxon>
        <taxon>Bacillati</taxon>
        <taxon>Actinomycetota</taxon>
        <taxon>Actinomycetes</taxon>
        <taxon>Pseudonocardiales</taxon>
        <taxon>Pseudonocardiaceae</taxon>
        <taxon>Amycolatopsis</taxon>
        <taxon>Amycolatopsis methanolica group</taxon>
    </lineage>
</organism>
<dbReference type="EMBL" id="CP009110">
    <property type="protein sequence ID" value="AIJ20772.1"/>
    <property type="molecule type" value="Genomic_DNA"/>
</dbReference>
<dbReference type="OrthoDB" id="3696061at2"/>
<dbReference type="AlphaFoldDB" id="A0A076MSJ5"/>
<gene>
    <name evidence="1" type="ORF">AMETH_0680</name>
</gene>
<dbReference type="GeneID" id="301844110"/>
<dbReference type="eggNOG" id="ENOG5034BRT">
    <property type="taxonomic scope" value="Bacteria"/>
</dbReference>
<name>A0A076MSJ5_AMYME</name>
<dbReference type="PATRIC" id="fig|1068978.7.peg.712"/>
<reference evidence="1 2" key="1">
    <citation type="submission" date="2014-07" db="EMBL/GenBank/DDBJ databases">
        <title>Whole Genome Sequence of the Amycolatopsis methanolica 239.</title>
        <authorList>
            <person name="Tang B."/>
        </authorList>
    </citation>
    <scope>NUCLEOTIDE SEQUENCE [LARGE SCALE GENOMIC DNA]</scope>
    <source>
        <strain evidence="1 2">239</strain>
    </source>
</reference>
<keyword evidence="2" id="KW-1185">Reference proteome</keyword>
<proteinExistence type="predicted"/>
<dbReference type="STRING" id="1068978.AMETH_0680"/>
<dbReference type="RefSeq" id="WP_017986632.1">
    <property type="nucleotide sequence ID" value="NZ_AQUL01000001.1"/>
</dbReference>
<dbReference type="Proteomes" id="UP000062973">
    <property type="component" value="Chromosome"/>
</dbReference>
<protein>
    <submittedName>
        <fullName evidence="1">Uncharacterized protein</fullName>
    </submittedName>
</protein>
<evidence type="ECO:0000313" key="1">
    <source>
        <dbReference type="EMBL" id="AIJ20772.1"/>
    </source>
</evidence>
<evidence type="ECO:0000313" key="2">
    <source>
        <dbReference type="Proteomes" id="UP000062973"/>
    </source>
</evidence>